<evidence type="ECO:0000313" key="3">
    <source>
        <dbReference type="EMBL" id="MBU9722419.1"/>
    </source>
</evidence>
<protein>
    <recommendedName>
        <fullName evidence="5">Phage shock protein B</fullName>
    </recommendedName>
</protein>
<sequence>METIVFALLPLLMMLIPLGIVVFIIVFVIKTVRRMDQRAEERLKLDKENAALQQQQMNEINNRISNIERMLKEID</sequence>
<evidence type="ECO:0000313" key="4">
    <source>
        <dbReference type="Proteomes" id="UP000790580"/>
    </source>
</evidence>
<feature type="coiled-coil region" evidence="1">
    <location>
        <begin position="35"/>
        <end position="70"/>
    </location>
</feature>
<keyword evidence="2" id="KW-1133">Transmembrane helix</keyword>
<keyword evidence="1" id="KW-0175">Coiled coil</keyword>
<keyword evidence="4" id="KW-1185">Reference proteome</keyword>
<dbReference type="EMBL" id="JAHQCR010000052">
    <property type="protein sequence ID" value="MBU9722419.1"/>
    <property type="molecule type" value="Genomic_DNA"/>
</dbReference>
<name>A0ABS6JV46_9BACI</name>
<gene>
    <name evidence="3" type="ORF">KS407_13355</name>
</gene>
<dbReference type="RefSeq" id="WP_088073726.1">
    <property type="nucleotide sequence ID" value="NZ_JAHQCR010000052.1"/>
</dbReference>
<evidence type="ECO:0008006" key="5">
    <source>
        <dbReference type="Google" id="ProtNLM"/>
    </source>
</evidence>
<evidence type="ECO:0000256" key="1">
    <source>
        <dbReference type="SAM" id="Coils"/>
    </source>
</evidence>
<organism evidence="3 4">
    <name type="scientific">Evansella alkalicola</name>
    <dbReference type="NCBI Taxonomy" id="745819"/>
    <lineage>
        <taxon>Bacteria</taxon>
        <taxon>Bacillati</taxon>
        <taxon>Bacillota</taxon>
        <taxon>Bacilli</taxon>
        <taxon>Bacillales</taxon>
        <taxon>Bacillaceae</taxon>
        <taxon>Evansella</taxon>
    </lineage>
</organism>
<keyword evidence="2" id="KW-0812">Transmembrane</keyword>
<feature type="transmembrane region" description="Helical" evidence="2">
    <location>
        <begin position="6"/>
        <end position="29"/>
    </location>
</feature>
<proteinExistence type="predicted"/>
<accession>A0ABS6JV46</accession>
<dbReference type="Proteomes" id="UP000790580">
    <property type="component" value="Unassembled WGS sequence"/>
</dbReference>
<comment type="caution">
    <text evidence="3">The sequence shown here is derived from an EMBL/GenBank/DDBJ whole genome shotgun (WGS) entry which is preliminary data.</text>
</comment>
<keyword evidence="2" id="KW-0472">Membrane</keyword>
<evidence type="ECO:0000256" key="2">
    <source>
        <dbReference type="SAM" id="Phobius"/>
    </source>
</evidence>
<reference evidence="3 4" key="1">
    <citation type="submission" date="2021-06" db="EMBL/GenBank/DDBJ databases">
        <title>Bacillus sp. RD4P76, an endophyte from a halophyte.</title>
        <authorList>
            <person name="Sun J.-Q."/>
        </authorList>
    </citation>
    <scope>NUCLEOTIDE SEQUENCE [LARGE SCALE GENOMIC DNA]</scope>
    <source>
        <strain evidence="3 4">JCM 17098</strain>
    </source>
</reference>